<dbReference type="FunFam" id="2.70.150.10:FF:000033">
    <property type="entry name" value="Potassium-transporting ATPase ATP-binding subunit"/>
    <property type="match status" value="1"/>
</dbReference>
<evidence type="ECO:0000256" key="11">
    <source>
        <dbReference type="ARBA" id="ARBA00022958"/>
    </source>
</evidence>
<dbReference type="InterPro" id="IPR059000">
    <property type="entry name" value="ATPase_P-type_domA"/>
</dbReference>
<reference evidence="19" key="1">
    <citation type="submission" date="2017-02" db="EMBL/GenBank/DDBJ databases">
        <authorList>
            <person name="Varghese N."/>
            <person name="Submissions S."/>
        </authorList>
    </citation>
    <scope>NUCLEOTIDE SEQUENCE [LARGE SCALE GENOMIC DNA]</scope>
    <source>
        <strain evidence="19">ATCC 27094</strain>
    </source>
</reference>
<comment type="subunit">
    <text evidence="16">The system is composed of three essential subunits: KdpA, KdpB and KdpC.</text>
</comment>
<keyword evidence="8 16" id="KW-0547">Nucleotide-binding</keyword>
<dbReference type="PROSITE" id="PS01229">
    <property type="entry name" value="COF_2"/>
    <property type="match status" value="1"/>
</dbReference>
<feature type="binding site" evidence="16">
    <location>
        <position position="529"/>
    </location>
    <ligand>
        <name>Mg(2+)</name>
        <dbReference type="ChEBI" id="CHEBI:18420"/>
    </ligand>
</feature>
<dbReference type="SFLD" id="SFLDS00003">
    <property type="entry name" value="Haloacid_Dehalogenase"/>
    <property type="match status" value="1"/>
</dbReference>
<comment type="function">
    <text evidence="16">Part of the high-affinity ATP-driven potassium transport (or Kdp) system, which catalyzes the hydrolysis of ATP coupled with the electrogenic transport of potassium into the cytoplasm. This subunit is responsible for energy coupling to the transport system and for the release of the potassium ions to the cytoplasm.</text>
</comment>
<keyword evidence="3 16" id="KW-1003">Cell membrane</keyword>
<dbReference type="SUPFAM" id="SSF81665">
    <property type="entry name" value="Calcium ATPase, transmembrane domain M"/>
    <property type="match status" value="1"/>
</dbReference>
<feature type="binding site" evidence="16">
    <location>
        <position position="525"/>
    </location>
    <ligand>
        <name>Mg(2+)</name>
        <dbReference type="ChEBI" id="CHEBI:18420"/>
    </ligand>
</feature>
<keyword evidence="2 16" id="KW-0813">Transport</keyword>
<feature type="binding site" evidence="16">
    <location>
        <position position="403"/>
    </location>
    <ligand>
        <name>ATP</name>
        <dbReference type="ChEBI" id="CHEBI:30616"/>
    </ligand>
</feature>
<dbReference type="SFLD" id="SFLDF00027">
    <property type="entry name" value="p-type_atpase"/>
    <property type="match status" value="1"/>
</dbReference>
<dbReference type="InterPro" id="IPR023298">
    <property type="entry name" value="ATPase_P-typ_TM_dom_sf"/>
</dbReference>
<keyword evidence="10 16" id="KW-0460">Magnesium</keyword>
<dbReference type="InterPro" id="IPR018303">
    <property type="entry name" value="ATPase_P-typ_P_site"/>
</dbReference>
<dbReference type="Pfam" id="PF00122">
    <property type="entry name" value="E1-E2_ATPase"/>
    <property type="match status" value="1"/>
</dbReference>
<evidence type="ECO:0000256" key="3">
    <source>
        <dbReference type="ARBA" id="ARBA00022475"/>
    </source>
</evidence>
<keyword evidence="5 16" id="KW-0597">Phosphoprotein</keyword>
<keyword evidence="7 16" id="KW-0479">Metal-binding</keyword>
<dbReference type="InterPro" id="IPR036412">
    <property type="entry name" value="HAD-like_sf"/>
</dbReference>
<dbReference type="PRINTS" id="PR00119">
    <property type="entry name" value="CATATPASE"/>
</dbReference>
<organism evidence="18 19">
    <name type="scientific">Enhydrobacter aerosaccus</name>
    <dbReference type="NCBI Taxonomy" id="225324"/>
    <lineage>
        <taxon>Bacteria</taxon>
        <taxon>Pseudomonadati</taxon>
        <taxon>Pseudomonadota</taxon>
        <taxon>Alphaproteobacteria</taxon>
        <taxon>Hyphomicrobiales</taxon>
        <taxon>Enhydrobacter</taxon>
    </lineage>
</organism>
<feature type="transmembrane region" description="Helical" evidence="16">
    <location>
        <begin position="621"/>
        <end position="641"/>
    </location>
</feature>
<dbReference type="InterPro" id="IPR001757">
    <property type="entry name" value="P_typ_ATPase"/>
</dbReference>
<dbReference type="GO" id="GO:0005886">
    <property type="term" value="C:plasma membrane"/>
    <property type="evidence" value="ECO:0007669"/>
    <property type="project" value="UniProtKB-SubCell"/>
</dbReference>
<feature type="binding site" evidence="16">
    <location>
        <begin position="385"/>
        <end position="392"/>
    </location>
    <ligand>
        <name>ATP</name>
        <dbReference type="ChEBI" id="CHEBI:30616"/>
    </ligand>
</feature>
<comment type="catalytic activity">
    <reaction evidence="16">
        <text>K(+)(out) + ATP + H2O = K(+)(in) + ADP + phosphate + H(+)</text>
        <dbReference type="Rhea" id="RHEA:16777"/>
        <dbReference type="ChEBI" id="CHEBI:15377"/>
        <dbReference type="ChEBI" id="CHEBI:15378"/>
        <dbReference type="ChEBI" id="CHEBI:29103"/>
        <dbReference type="ChEBI" id="CHEBI:30616"/>
        <dbReference type="ChEBI" id="CHEBI:43474"/>
        <dbReference type="ChEBI" id="CHEBI:456216"/>
        <dbReference type="EC" id="7.2.2.6"/>
    </reaction>
</comment>
<keyword evidence="12 16" id="KW-1278">Translocase</keyword>
<feature type="binding site" evidence="16">
    <location>
        <position position="352"/>
    </location>
    <ligand>
        <name>ATP</name>
        <dbReference type="ChEBI" id="CHEBI:30616"/>
    </ligand>
</feature>
<dbReference type="EC" id="7.2.2.6" evidence="16"/>
<dbReference type="Gene3D" id="2.70.150.10">
    <property type="entry name" value="Calcium-transporting ATPase, cytoplasmic transduction domain A"/>
    <property type="match status" value="1"/>
</dbReference>
<evidence type="ECO:0000256" key="14">
    <source>
        <dbReference type="ARBA" id="ARBA00023065"/>
    </source>
</evidence>
<keyword evidence="14 16" id="KW-0406">Ion transport</keyword>
<dbReference type="GO" id="GO:0008556">
    <property type="term" value="F:P-type potassium transmembrane transporter activity"/>
    <property type="evidence" value="ECO:0007669"/>
    <property type="project" value="UniProtKB-UniRule"/>
</dbReference>
<dbReference type="CDD" id="cd02078">
    <property type="entry name" value="P-type_ATPase_K"/>
    <property type="match status" value="1"/>
</dbReference>
<feature type="transmembrane region" description="Helical" evidence="16">
    <location>
        <begin position="661"/>
        <end position="688"/>
    </location>
</feature>
<evidence type="ECO:0000256" key="4">
    <source>
        <dbReference type="ARBA" id="ARBA00022538"/>
    </source>
</evidence>
<feature type="transmembrane region" description="Helical" evidence="16">
    <location>
        <begin position="259"/>
        <end position="284"/>
    </location>
</feature>
<dbReference type="InterPro" id="IPR023214">
    <property type="entry name" value="HAD_sf"/>
</dbReference>
<name>A0A1T4SWX3_9HYPH</name>
<feature type="domain" description="P-type ATPase A" evidence="17">
    <location>
        <begin position="122"/>
        <end position="216"/>
    </location>
</feature>
<keyword evidence="4 16" id="KW-0633">Potassium transport</keyword>
<dbReference type="SUPFAM" id="SSF56784">
    <property type="entry name" value="HAD-like"/>
    <property type="match status" value="1"/>
</dbReference>
<evidence type="ECO:0000256" key="15">
    <source>
        <dbReference type="ARBA" id="ARBA00023136"/>
    </source>
</evidence>
<dbReference type="InterPro" id="IPR008250">
    <property type="entry name" value="ATPase_P-typ_transduc_dom_A_sf"/>
</dbReference>
<dbReference type="HAMAP" id="MF_00285">
    <property type="entry name" value="KdpB"/>
    <property type="match status" value="1"/>
</dbReference>
<dbReference type="NCBIfam" id="TIGR01494">
    <property type="entry name" value="ATPase_P-type"/>
    <property type="match status" value="2"/>
</dbReference>
<comment type="subcellular location">
    <subcellularLocation>
        <location evidence="16">Cell membrane</location>
        <topology evidence="16">Multi-pass membrane protein</topology>
    </subcellularLocation>
    <subcellularLocation>
        <location evidence="1">Membrane</location>
    </subcellularLocation>
</comment>
<dbReference type="EMBL" id="FUWJ01000010">
    <property type="protein sequence ID" value="SKA32659.1"/>
    <property type="molecule type" value="Genomic_DNA"/>
</dbReference>
<dbReference type="InterPro" id="IPR044492">
    <property type="entry name" value="P_typ_ATPase_HD_dom"/>
</dbReference>
<dbReference type="Pfam" id="PF00702">
    <property type="entry name" value="Hydrolase"/>
    <property type="match status" value="1"/>
</dbReference>
<dbReference type="AlphaFoldDB" id="A0A1T4SWX3"/>
<feature type="active site" description="4-aspartylphosphate intermediate" evidence="16">
    <location>
        <position position="315"/>
    </location>
</feature>
<dbReference type="SFLD" id="SFLDG00002">
    <property type="entry name" value="C1.7:_P-type_atpase_like"/>
    <property type="match status" value="1"/>
</dbReference>
<dbReference type="STRING" id="225324.SAMN02745126_05293"/>
<dbReference type="NCBIfam" id="TIGR01497">
    <property type="entry name" value="kdpB"/>
    <property type="match status" value="1"/>
</dbReference>
<protein>
    <recommendedName>
        <fullName evidence="16">Potassium-transporting ATPase ATP-binding subunit</fullName>
        <ecNumber evidence="16">7.2.2.6</ecNumber>
    </recommendedName>
    <alternativeName>
        <fullName evidence="16">ATP phosphohydrolase [potassium-transporting] B chain</fullName>
    </alternativeName>
    <alternativeName>
        <fullName evidence="16">Potassium-binding and translocating subunit B</fullName>
    </alternativeName>
    <alternativeName>
        <fullName evidence="16">Potassium-translocating ATPase B chain</fullName>
    </alternativeName>
</protein>
<dbReference type="InterPro" id="IPR023299">
    <property type="entry name" value="ATPase_P-typ_cyto_dom_N"/>
</dbReference>
<keyword evidence="15 16" id="KW-0472">Membrane</keyword>
<feature type="binding site" evidence="16">
    <location>
        <position position="356"/>
    </location>
    <ligand>
        <name>ATP</name>
        <dbReference type="ChEBI" id="CHEBI:30616"/>
    </ligand>
</feature>
<dbReference type="PANTHER" id="PTHR43743">
    <property type="entry name" value="POTASSIUM-TRANSPORTING ATPASE ATP-BINDING SUBUNIT"/>
    <property type="match status" value="1"/>
</dbReference>
<dbReference type="Proteomes" id="UP000190092">
    <property type="component" value="Unassembled WGS sequence"/>
</dbReference>
<feature type="transmembrane region" description="Helical" evidence="16">
    <location>
        <begin position="227"/>
        <end position="247"/>
    </location>
</feature>
<dbReference type="FunFam" id="3.40.1110.10:FF:000007">
    <property type="entry name" value="Potassium-transporting ATPase ATP-binding subunit"/>
    <property type="match status" value="1"/>
</dbReference>
<keyword evidence="9 16" id="KW-0067">ATP-binding</keyword>
<evidence type="ECO:0000313" key="19">
    <source>
        <dbReference type="Proteomes" id="UP000190092"/>
    </source>
</evidence>
<keyword evidence="6 16" id="KW-0812">Transmembrane</keyword>
<evidence type="ECO:0000256" key="13">
    <source>
        <dbReference type="ARBA" id="ARBA00022989"/>
    </source>
</evidence>
<dbReference type="InterPro" id="IPR006391">
    <property type="entry name" value="P-type_ATPase_bsu_IA"/>
</dbReference>
<feature type="transmembrane region" description="Helical" evidence="16">
    <location>
        <begin position="73"/>
        <end position="91"/>
    </location>
</feature>
<evidence type="ECO:0000256" key="16">
    <source>
        <dbReference type="HAMAP-Rule" id="MF_00285"/>
    </source>
</evidence>
<keyword evidence="11 16" id="KW-0630">Potassium</keyword>
<evidence type="ECO:0000256" key="6">
    <source>
        <dbReference type="ARBA" id="ARBA00022692"/>
    </source>
</evidence>
<evidence type="ECO:0000256" key="1">
    <source>
        <dbReference type="ARBA" id="ARBA00004370"/>
    </source>
</evidence>
<accession>A0A1T4SWX3</accession>
<feature type="transmembrane region" description="Helical" evidence="16">
    <location>
        <begin position="43"/>
        <end position="61"/>
    </location>
</feature>
<dbReference type="PROSITE" id="PS00154">
    <property type="entry name" value="ATPASE_E1_E2"/>
    <property type="match status" value="1"/>
</dbReference>
<dbReference type="GO" id="GO:0005524">
    <property type="term" value="F:ATP binding"/>
    <property type="evidence" value="ECO:0007669"/>
    <property type="project" value="UniProtKB-UniRule"/>
</dbReference>
<evidence type="ECO:0000256" key="2">
    <source>
        <dbReference type="ARBA" id="ARBA00022448"/>
    </source>
</evidence>
<dbReference type="PANTHER" id="PTHR43743:SF1">
    <property type="entry name" value="POTASSIUM-TRANSPORTING ATPASE ATP-BINDING SUBUNIT"/>
    <property type="match status" value="1"/>
</dbReference>
<evidence type="ECO:0000256" key="8">
    <source>
        <dbReference type="ARBA" id="ARBA00022741"/>
    </source>
</evidence>
<dbReference type="GO" id="GO:0016887">
    <property type="term" value="F:ATP hydrolysis activity"/>
    <property type="evidence" value="ECO:0007669"/>
    <property type="project" value="InterPro"/>
</dbReference>
<keyword evidence="13 16" id="KW-1133">Transmembrane helix</keyword>
<evidence type="ECO:0000256" key="12">
    <source>
        <dbReference type="ARBA" id="ARBA00022967"/>
    </source>
</evidence>
<comment type="similarity">
    <text evidence="16">Belongs to the cation transport ATPase (P-type) (TC 3.A.3) family. Type IA subfamily.</text>
</comment>
<proteinExistence type="inferred from homology"/>
<evidence type="ECO:0000256" key="7">
    <source>
        <dbReference type="ARBA" id="ARBA00022723"/>
    </source>
</evidence>
<dbReference type="Gene3D" id="3.40.50.1000">
    <property type="entry name" value="HAD superfamily/HAD-like"/>
    <property type="match status" value="1"/>
</dbReference>
<dbReference type="GO" id="GO:0000287">
    <property type="term" value="F:magnesium ion binding"/>
    <property type="evidence" value="ECO:0007669"/>
    <property type="project" value="UniProtKB-UniRule"/>
</dbReference>
<evidence type="ECO:0000256" key="9">
    <source>
        <dbReference type="ARBA" id="ARBA00022840"/>
    </source>
</evidence>
<evidence type="ECO:0000259" key="17">
    <source>
        <dbReference type="Pfam" id="PF00122"/>
    </source>
</evidence>
<dbReference type="SUPFAM" id="SSF81653">
    <property type="entry name" value="Calcium ATPase, transduction domain A"/>
    <property type="match status" value="1"/>
</dbReference>
<dbReference type="Gene3D" id="3.40.1110.10">
    <property type="entry name" value="Calcium-transporting ATPase, cytoplasmic domain N"/>
    <property type="match status" value="1"/>
</dbReference>
<feature type="transmembrane region" description="Helical" evidence="16">
    <location>
        <begin position="591"/>
        <end position="609"/>
    </location>
</feature>
<sequence>MTIEIPAHMRKRMAVTTMTDPKILGPAALDAFKKLDPRVMIRNPVMFTVEVVATLTTILFVRDIVVGNGGLGFALQINIWLWFTVLFANFAEAVAEGRGKAQAATLRRAKTETVAKRLADVSATKWTEVPAPQLRKGDIVLVQTGDLIPSDGEVVEGVASVNEAAITGESAPVIRESGGDRSAVTGGTQVISDWIKVRITAEPGSTFLDRMISLVEGAERQKTPNEIALNILLAGMTIIFVFSVASIPSFATYAGGTMGVLVLVALFVTLIPTTIGALLSAIGIAGMDRLVRFNVLAMSGRAVEAAGDVDTLLLDKTGTITLGNRQATEFLPVAGVTERDLADASQLSSLADETPEGRSIVVLAKDKYGIRGREMAPLHAKFIPFSAHTRISGIDVDGASIRKGAVDAVIADVRALPQAAREIEAIAEKIAKAGGTPLAVAKDGKLLGVIHLKDIVKGGIRDRFATLRRMGIRTVMITGDNPLTAAAIAAEAGVDDFLAQATPETKLKLIRDEQAQGKLVAMCGDGTNDAPALAQADVGVAMNTGTMAAREAGNMVDLDSDPAKLIEIVEIGKQLLMTRGALTTFSIANDVAKYFAIIPAMFLAFYPQLQALNVMQLKTPQSAILSAIIFNALVIIALIPLALRGVRYRPLGASAVLLRNLFVYGLGGVIVPFVGIKLIDVLVTAIGLA</sequence>
<evidence type="ECO:0000256" key="5">
    <source>
        <dbReference type="ARBA" id="ARBA00022553"/>
    </source>
</evidence>
<keyword evidence="19" id="KW-1185">Reference proteome</keyword>
<evidence type="ECO:0000256" key="10">
    <source>
        <dbReference type="ARBA" id="ARBA00022842"/>
    </source>
</evidence>
<evidence type="ECO:0000313" key="18">
    <source>
        <dbReference type="EMBL" id="SKA32659.1"/>
    </source>
</evidence>
<gene>
    <name evidence="16" type="primary">kdpB</name>
    <name evidence="18" type="ORF">SAMN02745126_05293</name>
</gene>